<protein>
    <submittedName>
        <fullName evidence="3">Uncharacterized protein</fullName>
    </submittedName>
</protein>
<evidence type="ECO:0000313" key="3">
    <source>
        <dbReference type="EMBL" id="SPD02771.1"/>
    </source>
</evidence>
<sequence>MCPGEESRTSCHLKARELNVKLVNGLPSSNKGYNKDYLRVSGEWFMGGSACRSSYGYPDPTRIEVDRKQVDAELVKRVLSTNICVDQRGEPRSAPLLLKYEPQVRSFLEGPTLPRSQAVGVPPSVPYVAQPGKGKGKNKGAGAGKKLKKPMTEAPAPEPRKKRGRIEASSVQAEGSSSRPEAWDPALLFDPDLIFVRDTILDDSNAEVSAQVAYGLAFATCLPGDMKQWAGMQSGPVFRHITRGLMMATQGVLSMEARVFRLTEKLQKKDAEHEKSMSEVLEVAANNYKTLEDEHFKNITIMKEAEERARTEEAKRAQMEAEITEIREKMRKLESECILSIGKAREEGIEEGMAKGKELGKEGAMDEVKAYPKRLISFFVPILLSHISEAGLKNSDDKADEEDDEEEEEGAEDVQGEEDRPQESSQPESVDKAADAPELPPSM</sequence>
<reference evidence="3" key="1">
    <citation type="submission" date="2018-02" db="EMBL/GenBank/DDBJ databases">
        <authorList>
            <person name="Cohen D.B."/>
            <person name="Kent A.D."/>
        </authorList>
    </citation>
    <scope>NUCLEOTIDE SEQUENCE</scope>
</reference>
<keyword evidence="1" id="KW-0175">Coiled coil</keyword>
<dbReference type="EMBL" id="OIVN01002336">
    <property type="protein sequence ID" value="SPD02771.1"/>
    <property type="molecule type" value="Genomic_DNA"/>
</dbReference>
<feature type="compositionally biased region" description="Polar residues" evidence="2">
    <location>
        <begin position="169"/>
        <end position="179"/>
    </location>
</feature>
<proteinExistence type="predicted"/>
<feature type="region of interest" description="Disordered" evidence="2">
    <location>
        <begin position="126"/>
        <end position="183"/>
    </location>
</feature>
<name>A0A2N9GTV0_FAGSY</name>
<gene>
    <name evidence="3" type="ORF">FSB_LOCUS30653</name>
</gene>
<feature type="region of interest" description="Disordered" evidence="2">
    <location>
        <begin position="390"/>
        <end position="443"/>
    </location>
</feature>
<feature type="compositionally biased region" description="Acidic residues" evidence="2">
    <location>
        <begin position="398"/>
        <end position="416"/>
    </location>
</feature>
<organism evidence="3">
    <name type="scientific">Fagus sylvatica</name>
    <name type="common">Beechnut</name>
    <dbReference type="NCBI Taxonomy" id="28930"/>
    <lineage>
        <taxon>Eukaryota</taxon>
        <taxon>Viridiplantae</taxon>
        <taxon>Streptophyta</taxon>
        <taxon>Embryophyta</taxon>
        <taxon>Tracheophyta</taxon>
        <taxon>Spermatophyta</taxon>
        <taxon>Magnoliopsida</taxon>
        <taxon>eudicotyledons</taxon>
        <taxon>Gunneridae</taxon>
        <taxon>Pentapetalae</taxon>
        <taxon>rosids</taxon>
        <taxon>fabids</taxon>
        <taxon>Fagales</taxon>
        <taxon>Fagaceae</taxon>
        <taxon>Fagus</taxon>
    </lineage>
</organism>
<evidence type="ECO:0000256" key="1">
    <source>
        <dbReference type="SAM" id="Coils"/>
    </source>
</evidence>
<dbReference type="AlphaFoldDB" id="A0A2N9GTV0"/>
<feature type="coiled-coil region" evidence="1">
    <location>
        <begin position="302"/>
        <end position="336"/>
    </location>
</feature>
<accession>A0A2N9GTV0</accession>
<evidence type="ECO:0000256" key="2">
    <source>
        <dbReference type="SAM" id="MobiDB-lite"/>
    </source>
</evidence>